<evidence type="ECO:0000313" key="1">
    <source>
        <dbReference type="EMBL" id="CDK25879.1"/>
    </source>
</evidence>
<organism evidence="1 2">
    <name type="scientific">Kuraishia capsulata CBS 1993</name>
    <dbReference type="NCBI Taxonomy" id="1382522"/>
    <lineage>
        <taxon>Eukaryota</taxon>
        <taxon>Fungi</taxon>
        <taxon>Dikarya</taxon>
        <taxon>Ascomycota</taxon>
        <taxon>Saccharomycotina</taxon>
        <taxon>Pichiomycetes</taxon>
        <taxon>Pichiales</taxon>
        <taxon>Pichiaceae</taxon>
        <taxon>Kuraishia</taxon>
    </lineage>
</organism>
<gene>
    <name evidence="1" type="ORF">KUCA_T00001850001</name>
</gene>
<sequence>MKAYLLLGVRSCAHVCRRLSDTFCPLSFLAGLTSSCGISSCFLVGITMFNLEYNKILCNPIISPLSAKWKMQRSQLEDAMRVHIERNLRCSRIWVVFYAEALLLWPAHTPITQALRAHFSAKSQSPTDWHLNTLLRSDWHLHMISFCAVN</sequence>
<dbReference type="RefSeq" id="XP_022457890.1">
    <property type="nucleotide sequence ID" value="XM_022604072.1"/>
</dbReference>
<accession>W6MHS1</accession>
<reference evidence="1" key="1">
    <citation type="submission" date="2013-12" db="EMBL/GenBank/DDBJ databases">
        <authorList>
            <person name="Genoscope - CEA"/>
        </authorList>
    </citation>
    <scope>NUCLEOTIDE SEQUENCE</scope>
    <source>
        <strain evidence="1">CBS 1993</strain>
    </source>
</reference>
<dbReference type="EMBL" id="HG793126">
    <property type="protein sequence ID" value="CDK25879.1"/>
    <property type="molecule type" value="Genomic_DNA"/>
</dbReference>
<keyword evidence="2" id="KW-1185">Reference proteome</keyword>
<reference evidence="1" key="2">
    <citation type="submission" date="2014-02" db="EMBL/GenBank/DDBJ databases">
        <title>Complete DNA sequence of /Kuraishia capsulata/ illustrates novel genomic features among budding yeasts (/Saccharomycotina/).</title>
        <authorList>
            <person name="Morales L."/>
            <person name="Noel B."/>
            <person name="Porcel B."/>
            <person name="Marcet-Houben M."/>
            <person name="Hullo M-F."/>
            <person name="Sacerdot C."/>
            <person name="Tekaia F."/>
            <person name="Leh-Louis V."/>
            <person name="Despons L."/>
            <person name="Khanna V."/>
            <person name="Aury J-M."/>
            <person name="Barbe V."/>
            <person name="Couloux A."/>
            <person name="Labadie K."/>
            <person name="Pelletier E."/>
            <person name="Souciet J-L."/>
            <person name="Boekhout T."/>
            <person name="Gabaldon T."/>
            <person name="Wincker P."/>
            <person name="Dujon B."/>
        </authorList>
    </citation>
    <scope>NUCLEOTIDE SEQUENCE</scope>
    <source>
        <strain evidence="1">CBS 1993</strain>
    </source>
</reference>
<dbReference type="AlphaFoldDB" id="W6MHS1"/>
<name>W6MHS1_9ASCO</name>
<dbReference type="HOGENOM" id="CLU_1740814_0_0_1"/>
<evidence type="ECO:0000313" key="2">
    <source>
        <dbReference type="Proteomes" id="UP000019384"/>
    </source>
</evidence>
<proteinExistence type="predicted"/>
<dbReference type="GeneID" id="34519278"/>
<dbReference type="Proteomes" id="UP000019384">
    <property type="component" value="Unassembled WGS sequence"/>
</dbReference>
<protein>
    <submittedName>
        <fullName evidence="1">Uncharacterized protein</fullName>
    </submittedName>
</protein>